<feature type="region of interest" description="Disordered" evidence="1">
    <location>
        <begin position="125"/>
        <end position="160"/>
    </location>
</feature>
<accession>A0A8J5CB37</accession>
<dbReference type="Gene3D" id="1.10.110.10">
    <property type="entry name" value="Plant lipid-transfer and hydrophobic proteins"/>
    <property type="match status" value="1"/>
</dbReference>
<dbReference type="SMART" id="SM00499">
    <property type="entry name" value="AAI"/>
    <property type="match status" value="1"/>
</dbReference>
<evidence type="ECO:0000259" key="3">
    <source>
        <dbReference type="SMART" id="SM00499"/>
    </source>
</evidence>
<dbReference type="InterPro" id="IPR036312">
    <property type="entry name" value="Bifun_inhib/LTP/seed_sf"/>
</dbReference>
<evidence type="ECO:0000256" key="2">
    <source>
        <dbReference type="SAM" id="SignalP"/>
    </source>
</evidence>
<dbReference type="PANTHER" id="PTHR33286:SF1">
    <property type="entry name" value="OS01G0800600 PROTEIN"/>
    <property type="match status" value="1"/>
</dbReference>
<gene>
    <name evidence="4" type="ORF">ZIOFF_069397</name>
</gene>
<name>A0A8J5CB37_ZINOF</name>
<dbReference type="SUPFAM" id="SSF47699">
    <property type="entry name" value="Bifunctional inhibitor/lipid-transfer protein/seed storage 2S albumin"/>
    <property type="match status" value="1"/>
</dbReference>
<organism evidence="4 5">
    <name type="scientific">Zingiber officinale</name>
    <name type="common">Ginger</name>
    <name type="synonym">Amomum zingiber</name>
    <dbReference type="NCBI Taxonomy" id="94328"/>
    <lineage>
        <taxon>Eukaryota</taxon>
        <taxon>Viridiplantae</taxon>
        <taxon>Streptophyta</taxon>
        <taxon>Embryophyta</taxon>
        <taxon>Tracheophyta</taxon>
        <taxon>Spermatophyta</taxon>
        <taxon>Magnoliopsida</taxon>
        <taxon>Liliopsida</taxon>
        <taxon>Zingiberales</taxon>
        <taxon>Zingiberaceae</taxon>
        <taxon>Zingiber</taxon>
    </lineage>
</organism>
<feature type="chain" id="PRO_5035242288" description="Bifunctional inhibitor/plant lipid transfer protein/seed storage helical domain-containing protein" evidence="2">
    <location>
        <begin position="30"/>
        <end position="183"/>
    </location>
</feature>
<dbReference type="Proteomes" id="UP000734854">
    <property type="component" value="Unassembled WGS sequence"/>
</dbReference>
<keyword evidence="2" id="KW-0732">Signal</keyword>
<keyword evidence="5" id="KW-1185">Reference proteome</keyword>
<dbReference type="InterPro" id="IPR044741">
    <property type="entry name" value="NsLTP-like"/>
</dbReference>
<feature type="domain" description="Bifunctional inhibitor/plant lipid transfer protein/seed storage helical" evidence="3">
    <location>
        <begin position="32"/>
        <end position="106"/>
    </location>
</feature>
<dbReference type="Pfam" id="PF14368">
    <property type="entry name" value="LTP_2"/>
    <property type="match status" value="1"/>
</dbReference>
<dbReference type="PANTHER" id="PTHR33286">
    <property type="entry name" value="BIFUNCTIONAL INHIBITOR/LIPID-TRANSFER PROTEIN/SEED STORAGE 2S ALBUMIN SUPERFAMILY PROTEIN"/>
    <property type="match status" value="1"/>
</dbReference>
<comment type="caution">
    <text evidence="4">The sequence shown here is derived from an EMBL/GenBank/DDBJ whole genome shotgun (WGS) entry which is preliminary data.</text>
</comment>
<dbReference type="CDD" id="cd04660">
    <property type="entry name" value="nsLTP_like"/>
    <property type="match status" value="1"/>
</dbReference>
<dbReference type="EMBL" id="JACMSC010000020">
    <property type="protein sequence ID" value="KAG6471944.1"/>
    <property type="molecule type" value="Genomic_DNA"/>
</dbReference>
<evidence type="ECO:0000313" key="5">
    <source>
        <dbReference type="Proteomes" id="UP000734854"/>
    </source>
</evidence>
<feature type="signal peptide" evidence="2">
    <location>
        <begin position="1"/>
        <end position="29"/>
    </location>
</feature>
<protein>
    <recommendedName>
        <fullName evidence="3">Bifunctional inhibitor/plant lipid transfer protein/seed storage helical domain-containing protein</fullName>
    </recommendedName>
</protein>
<reference evidence="4 5" key="1">
    <citation type="submission" date="2020-08" db="EMBL/GenBank/DDBJ databases">
        <title>Plant Genome Project.</title>
        <authorList>
            <person name="Zhang R.-G."/>
        </authorList>
    </citation>
    <scope>NUCLEOTIDE SEQUENCE [LARGE SCALE GENOMIC DNA]</scope>
    <source>
        <tissue evidence="4">Rhizome</tissue>
    </source>
</reference>
<evidence type="ECO:0000313" key="4">
    <source>
        <dbReference type="EMBL" id="KAG6471944.1"/>
    </source>
</evidence>
<dbReference type="InterPro" id="IPR016140">
    <property type="entry name" value="Bifunc_inhib/LTP/seed_store"/>
</dbReference>
<proteinExistence type="predicted"/>
<dbReference type="AlphaFoldDB" id="A0A8J5CB37"/>
<evidence type="ECO:0000256" key="1">
    <source>
        <dbReference type="SAM" id="MobiDB-lite"/>
    </source>
</evidence>
<sequence>MAHPRAPFFVCAIAIVAALLLSAASPGRAQFCGADLGDLLADCMKYVRIPGPKVNPSAACCAEIKKLDLPCLCDNLPPGIEKRISLEKAVFVARKCGKTVRKGNKCGDGSASALCRDAAERKKGTEESGSRCGTGRSGGGGSRLARAQEKRRIGRQRREGRHYSASAEMLGIGITLVCRHRLW</sequence>